<gene>
    <name evidence="1" type="ORF">B9J98_05765</name>
</gene>
<protein>
    <submittedName>
        <fullName evidence="1">Uncharacterized protein</fullName>
    </submittedName>
</protein>
<reference evidence="1 2" key="1">
    <citation type="submission" date="2017-04" db="EMBL/GenBank/DDBJ databases">
        <title>Draft Aigarchaeota genome from a New Zealand hot spring.</title>
        <authorList>
            <person name="Reysenbach A.-L."/>
            <person name="Donaho J.A."/>
            <person name="Gerhart J."/>
            <person name="Kelley J.F."/>
            <person name="Kouba K."/>
            <person name="Podar M."/>
            <person name="Stott M."/>
        </authorList>
    </citation>
    <scope>NUCLEOTIDE SEQUENCE [LARGE SCALE GENOMIC DNA]</scope>
    <source>
        <strain evidence="1">NZ13_MG1</strain>
    </source>
</reference>
<organism evidence="1 2">
    <name type="scientific">Candidatus Terraquivivens tikiterensis</name>
    <dbReference type="NCBI Taxonomy" id="1980982"/>
    <lineage>
        <taxon>Archaea</taxon>
        <taxon>Nitrososphaerota</taxon>
        <taxon>Candidatus Wolframiiraptoraceae</taxon>
        <taxon>Candidatus Terraquivivens</taxon>
    </lineage>
</organism>
<comment type="caution">
    <text evidence="1">The sequence shown here is derived from an EMBL/GenBank/DDBJ whole genome shotgun (WGS) entry which is preliminary data.</text>
</comment>
<dbReference type="AlphaFoldDB" id="A0A2R7Y2J2"/>
<accession>A0A2R7Y2J2</accession>
<dbReference type="Proteomes" id="UP000244066">
    <property type="component" value="Unassembled WGS sequence"/>
</dbReference>
<dbReference type="EMBL" id="NDWU01000015">
    <property type="protein sequence ID" value="PUA31577.1"/>
    <property type="molecule type" value="Genomic_DNA"/>
</dbReference>
<name>A0A2R7Y2J2_9ARCH</name>
<evidence type="ECO:0000313" key="1">
    <source>
        <dbReference type="EMBL" id="PUA31577.1"/>
    </source>
</evidence>
<proteinExistence type="predicted"/>
<sequence length="143" mass="16166">MPRRRKDWGFCPRCGKKISWMESYTKGDRVYYVAVHYYGKDPETGKKDVKKCHLGPEEYDYVTKTHPLVLQGAIEDIKEPNARMLAYLDALIEALPYAKLDSEKALMLAARFKGIGAKLEQYAEEAKRATAESGDSTGLDRAA</sequence>
<evidence type="ECO:0000313" key="2">
    <source>
        <dbReference type="Proteomes" id="UP000244066"/>
    </source>
</evidence>